<keyword evidence="2" id="KW-1185">Reference proteome</keyword>
<keyword evidence="1" id="KW-0614">Plasmid</keyword>
<geneLocation type="plasmid" evidence="2">
    <name>pvs127</name>
</geneLocation>
<organism evidence="1 2">
    <name type="scientific">Vibrio scophthalmi</name>
    <dbReference type="NCBI Taxonomy" id="45658"/>
    <lineage>
        <taxon>Bacteria</taxon>
        <taxon>Pseudomonadati</taxon>
        <taxon>Pseudomonadota</taxon>
        <taxon>Gammaproteobacteria</taxon>
        <taxon>Vibrionales</taxon>
        <taxon>Vibrionaceae</taxon>
        <taxon>Vibrio</taxon>
    </lineage>
</organism>
<sequence length="338" mass="38410">MGYTEGHATVDLDGNDVHSLKREQLENVRAYSFYQLVELLQKLNKFNPESEEWERQCRLIFSANPSLGFSPCDVSALNTRLDQRQVLLTNFFGLSGAQSPLPSFMLEQLATEDPGGAKQPFLDFFNNRLINLVYRVWRKYRYYVRFQAGAQDQFSAQLFALVGLGDPDLRGETPINWSKMLAYSGTLAGRSRSPQVVAGIIAHCFDLDGVTIRQWVRRRVQIAKKQQLSLGVQNVCLGIDSVIGESVVDCSGKFVIRIENLSSERFFDFLPLGKEYQPLCKLVEFVLREQMAYDLELSMKDCETPAFCLGREQGVALGWTSFIGRNTVDKYVLIQVRQ</sequence>
<protein>
    <recommendedName>
        <fullName evidence="3">Type VI secretion system protein ImpH</fullName>
    </recommendedName>
</protein>
<dbReference type="Pfam" id="PF06996">
    <property type="entry name" value="T6SS_TssG"/>
    <property type="match status" value="1"/>
</dbReference>
<gene>
    <name evidence="1" type="ORF">VSVS05_04425</name>
</gene>
<accession>A0A1C7FHL7</accession>
<dbReference type="NCBIfam" id="TIGR03347">
    <property type="entry name" value="VI_chp_1"/>
    <property type="match status" value="1"/>
</dbReference>
<dbReference type="PATRIC" id="fig|45658.7.peg.4412"/>
<evidence type="ECO:0000313" key="2">
    <source>
        <dbReference type="Proteomes" id="UP000092528"/>
    </source>
</evidence>
<reference evidence="1 2" key="1">
    <citation type="submission" date="2016-07" db="EMBL/GenBank/DDBJ databases">
        <title>Genome sequencing of Vibrio scophthalmi strain VS-05, an isolated from Paralichthys olivaceus.</title>
        <authorList>
            <person name="Han H.-J."/>
        </authorList>
    </citation>
    <scope>NUCLEOTIDE SEQUENCE [LARGE SCALE GENOMIC DNA]</scope>
    <source>
        <strain evidence="1 2">VS-05</strain>
        <plasmid evidence="2">pvs127</plasmid>
    </source>
</reference>
<dbReference type="AlphaFoldDB" id="A0A1C7FHL7"/>
<evidence type="ECO:0008006" key="3">
    <source>
        <dbReference type="Google" id="ProtNLM"/>
    </source>
</evidence>
<dbReference type="InterPro" id="IPR010732">
    <property type="entry name" value="T6SS_TssG-like"/>
</dbReference>
<dbReference type="EMBL" id="CP016416">
    <property type="protein sequence ID" value="ANU39460.1"/>
    <property type="molecule type" value="Genomic_DNA"/>
</dbReference>
<dbReference type="PANTHER" id="PTHR35564:SF3">
    <property type="entry name" value="TYPE VI SECRETION SYSTEM BASEPLATE SUBUNIT TSSG"/>
    <property type="match status" value="1"/>
</dbReference>
<dbReference type="PANTHER" id="PTHR35564">
    <property type="match status" value="1"/>
</dbReference>
<dbReference type="Proteomes" id="UP000092528">
    <property type="component" value="Plasmid pVS127"/>
</dbReference>
<evidence type="ECO:0000313" key="1">
    <source>
        <dbReference type="EMBL" id="ANU39460.1"/>
    </source>
</evidence>
<name>A0A1C7FHL7_9VIBR</name>
<dbReference type="RefSeq" id="WP_065546926.1">
    <property type="nucleotide sequence ID" value="NZ_CP016416.1"/>
</dbReference>
<proteinExistence type="predicted"/>